<keyword evidence="2" id="KW-1185">Reference proteome</keyword>
<gene>
    <name evidence="1" type="ORF">ENSA5_59480</name>
</gene>
<reference evidence="1 2" key="1">
    <citation type="submission" date="2018-03" db="EMBL/GenBank/DDBJ databases">
        <title>Draft Genome Sequences of the Obligatory Marine Myxobacteria Enhygromyxa salina SWB005.</title>
        <authorList>
            <person name="Poehlein A."/>
            <person name="Moghaddam J.A."/>
            <person name="Harms H."/>
            <person name="Alanjari M."/>
            <person name="Koenig G.M."/>
            <person name="Daniel R."/>
            <person name="Schaeberle T.F."/>
        </authorList>
    </citation>
    <scope>NUCLEOTIDE SEQUENCE [LARGE SCALE GENOMIC DNA]</scope>
    <source>
        <strain evidence="1 2">SWB005</strain>
    </source>
</reference>
<name>A0A2S9XDU8_9BACT</name>
<evidence type="ECO:0000313" key="2">
    <source>
        <dbReference type="Proteomes" id="UP000237968"/>
    </source>
</evidence>
<dbReference type="EMBL" id="PVNK01000261">
    <property type="protein sequence ID" value="PRP91035.1"/>
    <property type="molecule type" value="Genomic_DNA"/>
</dbReference>
<evidence type="ECO:0000313" key="1">
    <source>
        <dbReference type="EMBL" id="PRP91035.1"/>
    </source>
</evidence>
<proteinExistence type="predicted"/>
<comment type="caution">
    <text evidence="1">The sequence shown here is derived from an EMBL/GenBank/DDBJ whole genome shotgun (WGS) entry which is preliminary data.</text>
</comment>
<dbReference type="AlphaFoldDB" id="A0A2S9XDU8"/>
<organism evidence="1 2">
    <name type="scientific">Enhygromyxa salina</name>
    <dbReference type="NCBI Taxonomy" id="215803"/>
    <lineage>
        <taxon>Bacteria</taxon>
        <taxon>Pseudomonadati</taxon>
        <taxon>Myxococcota</taxon>
        <taxon>Polyangia</taxon>
        <taxon>Nannocystales</taxon>
        <taxon>Nannocystaceae</taxon>
        <taxon>Enhygromyxa</taxon>
    </lineage>
</organism>
<accession>A0A2S9XDU8</accession>
<sequence length="50" mass="5056">MGLQQVAARADEQRVCCHPRLLSAAPASLLASVLPVSANGGLAGCAPRID</sequence>
<dbReference type="Proteomes" id="UP000237968">
    <property type="component" value="Unassembled WGS sequence"/>
</dbReference>
<protein>
    <submittedName>
        <fullName evidence="1">Uncharacterized protein</fullName>
    </submittedName>
</protein>